<proteinExistence type="predicted"/>
<comment type="caution">
    <text evidence="2">The sequence shown here is derived from an EMBL/GenBank/DDBJ whole genome shotgun (WGS) entry which is preliminary data.</text>
</comment>
<protein>
    <submittedName>
        <fullName evidence="2">Unnamed protein product</fullName>
    </submittedName>
</protein>
<evidence type="ECO:0000256" key="1">
    <source>
        <dbReference type="SAM" id="MobiDB-lite"/>
    </source>
</evidence>
<organism evidence="2 3">
    <name type="scientific">Phytophthora fragariaefolia</name>
    <dbReference type="NCBI Taxonomy" id="1490495"/>
    <lineage>
        <taxon>Eukaryota</taxon>
        <taxon>Sar</taxon>
        <taxon>Stramenopiles</taxon>
        <taxon>Oomycota</taxon>
        <taxon>Peronosporomycetes</taxon>
        <taxon>Peronosporales</taxon>
        <taxon>Peronosporaceae</taxon>
        <taxon>Phytophthora</taxon>
    </lineage>
</organism>
<dbReference type="OrthoDB" id="126264at2759"/>
<name>A0A9W6Y941_9STRA</name>
<keyword evidence="3" id="KW-1185">Reference proteome</keyword>
<gene>
    <name evidence="2" type="ORF">Pfra01_002433500</name>
</gene>
<dbReference type="EMBL" id="BSXT01004196">
    <property type="protein sequence ID" value="GMF57088.1"/>
    <property type="molecule type" value="Genomic_DNA"/>
</dbReference>
<evidence type="ECO:0000313" key="2">
    <source>
        <dbReference type="EMBL" id="GMF57088.1"/>
    </source>
</evidence>
<evidence type="ECO:0000313" key="3">
    <source>
        <dbReference type="Proteomes" id="UP001165121"/>
    </source>
</evidence>
<feature type="region of interest" description="Disordered" evidence="1">
    <location>
        <begin position="1"/>
        <end position="28"/>
    </location>
</feature>
<dbReference type="AlphaFoldDB" id="A0A9W6Y941"/>
<sequence>MLSKKGRLGKSFPVWPKANAPQTRSSDGHYHVFDSETGHRVKADAVQLEALPQVAELLNLDEMSLDDFLADLKAGAIAEMVLLRPEPTPKELNASSVMDEDVLEEFRKQLISRLGSEIL</sequence>
<accession>A0A9W6Y941</accession>
<reference evidence="2" key="1">
    <citation type="submission" date="2023-04" db="EMBL/GenBank/DDBJ databases">
        <title>Phytophthora fragariaefolia NBRC 109709.</title>
        <authorList>
            <person name="Ichikawa N."/>
            <person name="Sato H."/>
            <person name="Tonouchi N."/>
        </authorList>
    </citation>
    <scope>NUCLEOTIDE SEQUENCE</scope>
    <source>
        <strain evidence="2">NBRC 109709</strain>
    </source>
</reference>
<dbReference type="Proteomes" id="UP001165121">
    <property type="component" value="Unassembled WGS sequence"/>
</dbReference>